<dbReference type="PANTHER" id="PTHR21508">
    <property type="entry name" value="MITOGUARDIN"/>
    <property type="match status" value="1"/>
</dbReference>
<dbReference type="InterPro" id="IPR019392">
    <property type="entry name" value="Miga"/>
</dbReference>
<dbReference type="GO" id="GO:0005741">
    <property type="term" value="C:mitochondrial outer membrane"/>
    <property type="evidence" value="ECO:0007669"/>
    <property type="project" value="UniProtKB-SubCell"/>
</dbReference>
<evidence type="ECO:0000256" key="3">
    <source>
        <dbReference type="ARBA" id="ARBA00022692"/>
    </source>
</evidence>
<protein>
    <submittedName>
        <fullName evidence="9">Uncharacterized protein</fullName>
    </submittedName>
</protein>
<dbReference type="AlphaFoldDB" id="A0A811LN69"/>
<keyword evidence="5 8" id="KW-1133">Transmembrane helix</keyword>
<name>A0A811LN69_9BILA</name>
<dbReference type="Proteomes" id="UP000783686">
    <property type="component" value="Unassembled WGS sequence"/>
</dbReference>
<dbReference type="EMBL" id="CAJFCW020000006">
    <property type="protein sequence ID" value="CAG9125966.1"/>
    <property type="molecule type" value="Genomic_DNA"/>
</dbReference>
<dbReference type="Pfam" id="PF10265">
    <property type="entry name" value="Miga"/>
    <property type="match status" value="1"/>
</dbReference>
<evidence type="ECO:0000256" key="7">
    <source>
        <dbReference type="ARBA" id="ARBA00023136"/>
    </source>
</evidence>
<dbReference type="PANTHER" id="PTHR21508:SF5">
    <property type="entry name" value="MITOGUARDIN"/>
    <property type="match status" value="1"/>
</dbReference>
<evidence type="ECO:0000256" key="8">
    <source>
        <dbReference type="SAM" id="Phobius"/>
    </source>
</evidence>
<evidence type="ECO:0000256" key="5">
    <source>
        <dbReference type="ARBA" id="ARBA00022989"/>
    </source>
</evidence>
<dbReference type="Proteomes" id="UP000614601">
    <property type="component" value="Unassembled WGS sequence"/>
</dbReference>
<comment type="subcellular location">
    <subcellularLocation>
        <location evidence="1">Mitochondrion outer membrane</location>
    </subcellularLocation>
</comment>
<keyword evidence="4" id="KW-1000">Mitochondrion outer membrane</keyword>
<gene>
    <name evidence="9" type="ORF">BOKJ2_LOCUS13244</name>
</gene>
<dbReference type="OrthoDB" id="8880065at2759"/>
<dbReference type="EMBL" id="CAJFDH010000006">
    <property type="protein sequence ID" value="CAD5229185.1"/>
    <property type="molecule type" value="Genomic_DNA"/>
</dbReference>
<proteinExistence type="inferred from homology"/>
<keyword evidence="3 8" id="KW-0812">Transmembrane</keyword>
<comment type="similarity">
    <text evidence="2">Belongs to the mitoguardin family.</text>
</comment>
<reference evidence="9" key="1">
    <citation type="submission" date="2020-09" db="EMBL/GenBank/DDBJ databases">
        <authorList>
            <person name="Kikuchi T."/>
        </authorList>
    </citation>
    <scope>NUCLEOTIDE SEQUENCE</scope>
    <source>
        <strain evidence="9">SH1</strain>
    </source>
</reference>
<sequence length="429" mass="49315">MVFSDLLKRPLSKVILAAVSASGGCALLLYLLRKRYGITDRKASIASSIHQDTLVSRISDVLHRLELLLKELESYRFDGETERDKYDFTASIVNRIRGVLEDWEKFERNDFALPATDEIARSIWNSSEPVVAKPGTLSVLSDDSFLSAIDDFSPTSGENLSLSVDFENMKMYREGLEAVERGEVAYRKSRAEICGCESDVDFAAKVWCLRQAFDRLFEDVKTRSWLIKVGRTLIADILRHFKKDPKEFYIAFDRMVEYLQKPENYEQVCFELKQRRVECLNIWDVLFDFILLDSFDDLKKPPSGTAALVKNSFLSQSMRESTLNNLIWSLIKMKRSRLQNQDGFVSRFYDISQIVSPPLIMGLLGGASREFEELCTDFKESVFILIGSLFNSQQVRFNTLDELSEDVNKVLFNRLETIQIRISNELLPV</sequence>
<keyword evidence="10" id="KW-1185">Reference proteome</keyword>
<evidence type="ECO:0000256" key="1">
    <source>
        <dbReference type="ARBA" id="ARBA00004294"/>
    </source>
</evidence>
<accession>A0A811LN69</accession>
<dbReference type="GO" id="GO:0008053">
    <property type="term" value="P:mitochondrial fusion"/>
    <property type="evidence" value="ECO:0007669"/>
    <property type="project" value="InterPro"/>
</dbReference>
<evidence type="ECO:0000256" key="6">
    <source>
        <dbReference type="ARBA" id="ARBA00023128"/>
    </source>
</evidence>
<evidence type="ECO:0000313" key="9">
    <source>
        <dbReference type="EMBL" id="CAD5229185.1"/>
    </source>
</evidence>
<keyword evidence="6" id="KW-0496">Mitochondrion</keyword>
<feature type="transmembrane region" description="Helical" evidence="8">
    <location>
        <begin position="14"/>
        <end position="32"/>
    </location>
</feature>
<organism evidence="9 10">
    <name type="scientific">Bursaphelenchus okinawaensis</name>
    <dbReference type="NCBI Taxonomy" id="465554"/>
    <lineage>
        <taxon>Eukaryota</taxon>
        <taxon>Metazoa</taxon>
        <taxon>Ecdysozoa</taxon>
        <taxon>Nematoda</taxon>
        <taxon>Chromadorea</taxon>
        <taxon>Rhabditida</taxon>
        <taxon>Tylenchina</taxon>
        <taxon>Tylenchomorpha</taxon>
        <taxon>Aphelenchoidea</taxon>
        <taxon>Aphelenchoididae</taxon>
        <taxon>Bursaphelenchus</taxon>
    </lineage>
</organism>
<keyword evidence="7 8" id="KW-0472">Membrane</keyword>
<evidence type="ECO:0000256" key="2">
    <source>
        <dbReference type="ARBA" id="ARBA00008969"/>
    </source>
</evidence>
<evidence type="ECO:0000256" key="4">
    <source>
        <dbReference type="ARBA" id="ARBA00022787"/>
    </source>
</evidence>
<comment type="caution">
    <text evidence="9">The sequence shown here is derived from an EMBL/GenBank/DDBJ whole genome shotgun (WGS) entry which is preliminary data.</text>
</comment>
<evidence type="ECO:0000313" key="10">
    <source>
        <dbReference type="Proteomes" id="UP000614601"/>
    </source>
</evidence>